<evidence type="ECO:0000256" key="1">
    <source>
        <dbReference type="SAM" id="MobiDB-lite"/>
    </source>
</evidence>
<dbReference type="KEGG" id="pavi:110744239"/>
<sequence length="483" mass="54090">MRVVIPPSPHQVCAICSDPTHPMELCPSTMQGSEQVRQVNSFQRPRNDPYSNSYNPGWRNHPNFSWSNQQQQASSRHPFQQQMQPSSEPKKPALEDIIAQFVQTSQQNQNTMQASITKLETQVGQLATIVHERAQGTFPSQPEINPRKSEHAKAIRTLRSGKSYGPQENDAPNAGHAEDHVKKSGEEINIPLLQAIQQLPSYAKFLKDACTNKRKFAAHEKVMLTEECSAVLLKKLPPKLKDPGSFTIPCIIGDVQFDKAFLDLGSSINLMPLSIFQRLGIGELKSTTVSLQLADRSVTYPKGIIEDVLIRVKQFVFPADFFVLDMEEDHDIPLLLGRPFLATAGTLIDVQQGTLTLRVQGESIEFKVFEDAKKPGDLEECSRIDLLDPIGHVNYLENTSTDVSKAKSPPTPCMKRMPTSLGRAGIYQCFIKSFSKMSQLLWHLLAKDHTKTLHDKAIVHKEFGQQPKHYMEEVAFFATSAPP</sequence>
<dbReference type="InterPro" id="IPR021109">
    <property type="entry name" value="Peptidase_aspartic_dom_sf"/>
</dbReference>
<keyword evidence="2" id="KW-1185">Reference proteome</keyword>
<feature type="compositionally biased region" description="Polar residues" evidence="1">
    <location>
        <begin position="34"/>
        <end position="55"/>
    </location>
</feature>
<reference evidence="3" key="1">
    <citation type="submission" date="2025-08" db="UniProtKB">
        <authorList>
            <consortium name="RefSeq"/>
        </authorList>
    </citation>
    <scope>IDENTIFICATION</scope>
</reference>
<dbReference type="GeneID" id="110744239"/>
<dbReference type="PANTHER" id="PTHR33067">
    <property type="entry name" value="RNA-DIRECTED DNA POLYMERASE-RELATED"/>
    <property type="match status" value="1"/>
</dbReference>
<dbReference type="Proteomes" id="UP000515124">
    <property type="component" value="Unplaced"/>
</dbReference>
<dbReference type="Gene3D" id="2.40.70.10">
    <property type="entry name" value="Acid Proteases"/>
    <property type="match status" value="1"/>
</dbReference>
<accession>A0A6P5R4H8</accession>
<dbReference type="PANTHER" id="PTHR33067:SF9">
    <property type="entry name" value="RNA-DIRECTED DNA POLYMERASE"/>
    <property type="match status" value="1"/>
</dbReference>
<proteinExistence type="predicted"/>
<evidence type="ECO:0000313" key="3">
    <source>
        <dbReference type="RefSeq" id="XP_021799895.1"/>
    </source>
</evidence>
<dbReference type="AlphaFoldDB" id="A0A6P5R4H8"/>
<organism evidence="2 3">
    <name type="scientific">Prunus avium</name>
    <name type="common">Cherry</name>
    <name type="synonym">Cerasus avium</name>
    <dbReference type="NCBI Taxonomy" id="42229"/>
    <lineage>
        <taxon>Eukaryota</taxon>
        <taxon>Viridiplantae</taxon>
        <taxon>Streptophyta</taxon>
        <taxon>Embryophyta</taxon>
        <taxon>Tracheophyta</taxon>
        <taxon>Spermatophyta</taxon>
        <taxon>Magnoliopsida</taxon>
        <taxon>eudicotyledons</taxon>
        <taxon>Gunneridae</taxon>
        <taxon>Pentapetalae</taxon>
        <taxon>rosids</taxon>
        <taxon>fabids</taxon>
        <taxon>Rosales</taxon>
        <taxon>Rosaceae</taxon>
        <taxon>Amygdaloideae</taxon>
        <taxon>Amygdaleae</taxon>
        <taxon>Prunus</taxon>
    </lineage>
</organism>
<gene>
    <name evidence="3" type="primary">LOC110744239</name>
</gene>
<name>A0A6P5R4H8_PRUAV</name>
<protein>
    <submittedName>
        <fullName evidence="3">Uncharacterized protein LOC110744239</fullName>
    </submittedName>
</protein>
<feature type="region of interest" description="Disordered" evidence="1">
    <location>
        <begin position="34"/>
        <end position="91"/>
    </location>
</feature>
<dbReference type="Pfam" id="PF13650">
    <property type="entry name" value="Asp_protease_2"/>
    <property type="match status" value="1"/>
</dbReference>
<evidence type="ECO:0000313" key="2">
    <source>
        <dbReference type="Proteomes" id="UP000515124"/>
    </source>
</evidence>
<dbReference type="RefSeq" id="XP_021799895.1">
    <property type="nucleotide sequence ID" value="XM_021944203.1"/>
</dbReference>
<dbReference type="CDD" id="cd00303">
    <property type="entry name" value="retropepsin_like"/>
    <property type="match status" value="1"/>
</dbReference>
<feature type="compositionally biased region" description="Polar residues" evidence="1">
    <location>
        <begin position="62"/>
        <end position="87"/>
    </location>
</feature>